<dbReference type="Proteomes" id="UP000190286">
    <property type="component" value="Unassembled WGS sequence"/>
</dbReference>
<sequence length="284" mass="32413">MFGYVTLYRKGLADAEMDRYQAYYCGLCRTLGRRYGRTGQLALSYDMAFVAILLTALYDTPTAFSEGRCVPHPLKKRPRADNELLDYAADMTAALAYYNFLDDWQDDHRRASLTQAQKLEPSLPALRERWPRQLQTMAAQLDRLNTLESAGSHNLDALCNAFGALLGEVFACRDDIWAPALRGMGNGLGAFIYLMDAYDDLEKDSRRGQFNALRQLADELPPAAYEQRCHELLTQQMGRCAQQFEMLPILKDTPEGKLLYNTIYSGVWSKYALVRKHREAKRHD</sequence>
<dbReference type="Pfam" id="PF18937">
    <property type="entry name" value="DUF5685"/>
    <property type="match status" value="1"/>
</dbReference>
<organism evidence="1 2">
    <name type="scientific">Gemmiger formicilis</name>
    <dbReference type="NCBI Taxonomy" id="745368"/>
    <lineage>
        <taxon>Bacteria</taxon>
        <taxon>Bacillati</taxon>
        <taxon>Bacillota</taxon>
        <taxon>Clostridia</taxon>
        <taxon>Eubacteriales</taxon>
        <taxon>Gemmiger</taxon>
    </lineage>
</organism>
<keyword evidence="2" id="KW-1185">Reference proteome</keyword>
<dbReference type="GeneID" id="93338533"/>
<dbReference type="STRING" id="745368.SAMN02745178_02082"/>
<proteinExistence type="predicted"/>
<evidence type="ECO:0000313" key="2">
    <source>
        <dbReference type="Proteomes" id="UP000190286"/>
    </source>
</evidence>
<dbReference type="OrthoDB" id="1722540at2"/>
<evidence type="ECO:0000313" key="1">
    <source>
        <dbReference type="EMBL" id="SKA90918.1"/>
    </source>
</evidence>
<gene>
    <name evidence="1" type="ORF">SAMN02745178_02082</name>
</gene>
<dbReference type="InterPro" id="IPR043740">
    <property type="entry name" value="DUF5685"/>
</dbReference>
<dbReference type="RefSeq" id="WP_078784953.1">
    <property type="nucleotide sequence ID" value="NZ_FUYF01000012.1"/>
</dbReference>
<dbReference type="AlphaFoldDB" id="A0A1T4XP78"/>
<accession>A0A1T4XP78</accession>
<name>A0A1T4XP78_9FIRM</name>
<reference evidence="1 2" key="1">
    <citation type="submission" date="2017-02" db="EMBL/GenBank/DDBJ databases">
        <authorList>
            <person name="Peterson S.W."/>
        </authorList>
    </citation>
    <scope>NUCLEOTIDE SEQUENCE [LARGE SCALE GENOMIC DNA]</scope>
    <source>
        <strain evidence="1 2">ATCC 27749</strain>
    </source>
</reference>
<dbReference type="EMBL" id="FUYF01000012">
    <property type="protein sequence ID" value="SKA90918.1"/>
    <property type="molecule type" value="Genomic_DNA"/>
</dbReference>
<protein>
    <submittedName>
        <fullName evidence="1">Uncharacterized protein</fullName>
    </submittedName>
</protein>